<dbReference type="AlphaFoldDB" id="A0AAE1DVX4"/>
<proteinExistence type="predicted"/>
<name>A0AAE1DVX4_9GAST</name>
<sequence length="249" mass="28587">MVRRKELTNSQSDRYKVFTYNQLASSGQKLHRITGLSQLMLAVFCKPSIGRQYLRYYRCFISRLAWDKNGGNGQQRKLLSDQLVSNPVVWFRPPQNLDCSSSGLVSLSNLSLRVPNGHLTEAHRLNHSTGPGTAQFNGHLVPFSLSQLHTRLDAMNGESRERIIENFETSWSGKFLKSKNRISFNQEDVLPDIKTLRNGECLPITDLDVWNRSVKLSSSFSESPHHRLRRVEQKRQIVFEFLRVSPSQT</sequence>
<evidence type="ECO:0000313" key="2">
    <source>
        <dbReference type="Proteomes" id="UP001283361"/>
    </source>
</evidence>
<evidence type="ECO:0000313" key="1">
    <source>
        <dbReference type="EMBL" id="KAK3784697.1"/>
    </source>
</evidence>
<comment type="caution">
    <text evidence="1">The sequence shown here is derived from an EMBL/GenBank/DDBJ whole genome shotgun (WGS) entry which is preliminary data.</text>
</comment>
<gene>
    <name evidence="1" type="ORF">RRG08_032153</name>
</gene>
<reference evidence="1" key="1">
    <citation type="journal article" date="2023" name="G3 (Bethesda)">
        <title>A reference genome for the long-term kleptoplast-retaining sea slug Elysia crispata morphotype clarki.</title>
        <authorList>
            <person name="Eastman K.E."/>
            <person name="Pendleton A.L."/>
            <person name="Shaikh M.A."/>
            <person name="Suttiyut T."/>
            <person name="Ogas R."/>
            <person name="Tomko P."/>
            <person name="Gavelis G."/>
            <person name="Widhalm J.R."/>
            <person name="Wisecaver J.H."/>
        </authorList>
    </citation>
    <scope>NUCLEOTIDE SEQUENCE</scope>
    <source>
        <strain evidence="1">ECLA1</strain>
    </source>
</reference>
<accession>A0AAE1DVX4</accession>
<organism evidence="1 2">
    <name type="scientific">Elysia crispata</name>
    <name type="common">lettuce slug</name>
    <dbReference type="NCBI Taxonomy" id="231223"/>
    <lineage>
        <taxon>Eukaryota</taxon>
        <taxon>Metazoa</taxon>
        <taxon>Spiralia</taxon>
        <taxon>Lophotrochozoa</taxon>
        <taxon>Mollusca</taxon>
        <taxon>Gastropoda</taxon>
        <taxon>Heterobranchia</taxon>
        <taxon>Euthyneura</taxon>
        <taxon>Panpulmonata</taxon>
        <taxon>Sacoglossa</taxon>
        <taxon>Placobranchoidea</taxon>
        <taxon>Plakobranchidae</taxon>
        <taxon>Elysia</taxon>
    </lineage>
</organism>
<dbReference type="EMBL" id="JAWDGP010002216">
    <property type="protein sequence ID" value="KAK3784697.1"/>
    <property type="molecule type" value="Genomic_DNA"/>
</dbReference>
<protein>
    <submittedName>
        <fullName evidence="1">Uncharacterized protein</fullName>
    </submittedName>
</protein>
<dbReference type="Proteomes" id="UP001283361">
    <property type="component" value="Unassembled WGS sequence"/>
</dbReference>
<keyword evidence="2" id="KW-1185">Reference proteome</keyword>